<dbReference type="EMBL" id="QKWP01000586">
    <property type="protein sequence ID" value="RIB17744.1"/>
    <property type="molecule type" value="Genomic_DNA"/>
</dbReference>
<name>A0A397V5A8_9GLOM</name>
<gene>
    <name evidence="1" type="ORF">C2G38_2186530</name>
</gene>
<dbReference type="AlphaFoldDB" id="A0A397V5A8"/>
<protein>
    <submittedName>
        <fullName evidence="1">Uncharacterized protein</fullName>
    </submittedName>
</protein>
<reference evidence="1 2" key="1">
    <citation type="submission" date="2018-06" db="EMBL/GenBank/DDBJ databases">
        <title>Comparative genomics reveals the genomic features of Rhizophagus irregularis, R. cerebriforme, R. diaphanum and Gigaspora rosea, and their symbiotic lifestyle signature.</title>
        <authorList>
            <person name="Morin E."/>
            <person name="San Clemente H."/>
            <person name="Chen E.C.H."/>
            <person name="De La Providencia I."/>
            <person name="Hainaut M."/>
            <person name="Kuo A."/>
            <person name="Kohler A."/>
            <person name="Murat C."/>
            <person name="Tang N."/>
            <person name="Roy S."/>
            <person name="Loubradou J."/>
            <person name="Henrissat B."/>
            <person name="Grigoriev I.V."/>
            <person name="Corradi N."/>
            <person name="Roux C."/>
            <person name="Martin F.M."/>
        </authorList>
    </citation>
    <scope>NUCLEOTIDE SEQUENCE [LARGE SCALE GENOMIC DNA]</scope>
    <source>
        <strain evidence="1 2">DAOM 194757</strain>
    </source>
</reference>
<comment type="caution">
    <text evidence="1">The sequence shown here is derived from an EMBL/GenBank/DDBJ whole genome shotgun (WGS) entry which is preliminary data.</text>
</comment>
<proteinExistence type="predicted"/>
<dbReference type="Proteomes" id="UP000266673">
    <property type="component" value="Unassembled WGS sequence"/>
</dbReference>
<sequence>MEDTSEIHIQIAKDGNKSADFDPHDGKPVTLIVSSPNMEYIATWSSENRSIVGWKMVDNELQLKHEYMISQNDIKYDECSELYFSDNYGPSVSVSDNKLVSVPIYKSDYHDFKVGGYSILTLMKTDQ</sequence>
<evidence type="ECO:0000313" key="2">
    <source>
        <dbReference type="Proteomes" id="UP000266673"/>
    </source>
</evidence>
<accession>A0A397V5A8</accession>
<dbReference type="OrthoDB" id="2430085at2759"/>
<organism evidence="1 2">
    <name type="scientific">Gigaspora rosea</name>
    <dbReference type="NCBI Taxonomy" id="44941"/>
    <lineage>
        <taxon>Eukaryota</taxon>
        <taxon>Fungi</taxon>
        <taxon>Fungi incertae sedis</taxon>
        <taxon>Mucoromycota</taxon>
        <taxon>Glomeromycotina</taxon>
        <taxon>Glomeromycetes</taxon>
        <taxon>Diversisporales</taxon>
        <taxon>Gigasporaceae</taxon>
        <taxon>Gigaspora</taxon>
    </lineage>
</organism>
<keyword evidence="2" id="KW-1185">Reference proteome</keyword>
<evidence type="ECO:0000313" key="1">
    <source>
        <dbReference type="EMBL" id="RIB17744.1"/>
    </source>
</evidence>